<keyword evidence="4" id="KW-0798">TonB box</keyword>
<dbReference type="InterPro" id="IPR037066">
    <property type="entry name" value="Plug_dom_sf"/>
</dbReference>
<dbReference type="Proteomes" id="UP001499951">
    <property type="component" value="Unassembled WGS sequence"/>
</dbReference>
<dbReference type="InterPro" id="IPR010104">
    <property type="entry name" value="TonB_rcpt_bac"/>
</dbReference>
<accession>A0ABN1ERE9</accession>
<dbReference type="Gene3D" id="2.40.170.20">
    <property type="entry name" value="TonB-dependent receptor, beta-barrel domain"/>
    <property type="match status" value="1"/>
</dbReference>
<evidence type="ECO:0000313" key="9">
    <source>
        <dbReference type="Proteomes" id="UP001499951"/>
    </source>
</evidence>
<comment type="caution">
    <text evidence="8">The sequence shown here is derived from an EMBL/GenBank/DDBJ whole genome shotgun (WGS) entry which is preliminary data.</text>
</comment>
<dbReference type="Gene3D" id="2.170.130.10">
    <property type="entry name" value="TonB-dependent receptor, plug domain"/>
    <property type="match status" value="1"/>
</dbReference>
<dbReference type="NCBIfam" id="TIGR01782">
    <property type="entry name" value="TonB-Xanth-Caul"/>
    <property type="match status" value="1"/>
</dbReference>
<organism evidence="8 9">
    <name type="scientific">Rhizomicrobium electricum</name>
    <dbReference type="NCBI Taxonomy" id="480070"/>
    <lineage>
        <taxon>Bacteria</taxon>
        <taxon>Pseudomonadati</taxon>
        <taxon>Pseudomonadota</taxon>
        <taxon>Alphaproteobacteria</taxon>
        <taxon>Micropepsales</taxon>
        <taxon>Micropepsaceae</taxon>
        <taxon>Rhizomicrobium</taxon>
    </lineage>
</organism>
<evidence type="ECO:0000256" key="4">
    <source>
        <dbReference type="RuleBase" id="RU003357"/>
    </source>
</evidence>
<name>A0ABN1ERE9_9PROT</name>
<evidence type="ECO:0000259" key="6">
    <source>
        <dbReference type="Pfam" id="PF00593"/>
    </source>
</evidence>
<dbReference type="EMBL" id="BAAADD010000005">
    <property type="protein sequence ID" value="GAA0571846.1"/>
    <property type="molecule type" value="Genomic_DNA"/>
</dbReference>
<evidence type="ECO:0000256" key="5">
    <source>
        <dbReference type="SAM" id="SignalP"/>
    </source>
</evidence>
<keyword evidence="5" id="KW-0732">Signal</keyword>
<dbReference type="InterPro" id="IPR000531">
    <property type="entry name" value="Beta-barrel_TonB"/>
</dbReference>
<keyword evidence="3" id="KW-0998">Cell outer membrane</keyword>
<comment type="subcellular location">
    <subcellularLocation>
        <location evidence="1 4">Cell outer membrane</location>
    </subcellularLocation>
</comment>
<protein>
    <submittedName>
        <fullName evidence="8">TonB-dependent receptor</fullName>
    </submittedName>
</protein>
<dbReference type="InterPro" id="IPR012910">
    <property type="entry name" value="Plug_dom"/>
</dbReference>
<sequence length="1034" mass="114122">MKNFLQLKNVLLGGAAVGLFMIPSFAQEQMETVTVTGIRASLQSAQSIKQNANQVVDSITNVDIGALPDRNVAEALQRVPGVTLQRNDSPNDLVRMGSTGNSVFIRGLSWVQTTFNGRDEFSAINGRTMSFADVSADLLSGVDVYKSPTASMIEGGIGGVVDLKTHKPFDFDGRKIAVSGDYTYGEMSDRALPSGNALFSDRFNTRLGEFGVLASVDWQDQLTRTTGINLFPFDCYNSAGTISQATATDNAYTTCLADSGHKMKPQGFAYRQVDFRQQRLAGTVVLQWRPTEKLEFSVSGMNTYAHFTDLEHYVQMDSKAWGDYGANSTYKNGQWIKGTGKLTTIDTRAGTGHNRTSELAANMKWTPTDNLDVSVDLQYVDSNRQYLNNSVFTGYMPNTLVTMDLTDRNNPKISWDKTADTTDPTNYYWLADMDHMEYNSAHSYAERIDATYRFSGDGLLGFVKAVDVGFRAQQKLSVARATGYNWASINPIGWWIDGGYTLGGTWKSFPGKTSFVNSNGETITSAAISDGFKTLNKYGQLYSYPLIYGQNVPKLWVPSASLALMNTYDLTTLYRPVQPGWGFQSYTYDVGCKTGITCIAAYANTTVGSSVTGNTISPQTQDTYAGYAQLDFAKENLFGWNIPIDGNIGVRIVHTKHVVENGKLVMPSAPDVGSYKVSNGCALALGKEMKAGDPTTVVTSCADYNTAMTFWGDYAHAAYAVLRPDPVETSYTEALPSFNLRASLTSELQARLAYSESMLRPEFAYTSNDGSLSFNWGDSQSSQAFSFKTTPSGYEGNPNLKPMHSTNVDFSLEWYFAPSGSVTMSLFGKRITNYIYTRTAPTSVTNPYSGQTYTFSDTSYVNGSKGGIDGWEIDYHQFYDFLPGFWSGFGFEANYTKIYNWGGHNNSGNITASDAVASGNATLPMEGMSNDSYNLALMYAKYNIDARLAWNWRSTYMSSSANSNAPRTPVWVENYGQLDGSVFYSFWDHFKVGVQVTNITGSKFNTDQGYADYHPRVNWIAHDRSYAMVVRTNW</sequence>
<evidence type="ECO:0000256" key="2">
    <source>
        <dbReference type="ARBA" id="ARBA00023136"/>
    </source>
</evidence>
<dbReference type="Pfam" id="PF00593">
    <property type="entry name" value="TonB_dep_Rec_b-barrel"/>
    <property type="match status" value="1"/>
</dbReference>
<evidence type="ECO:0000259" key="7">
    <source>
        <dbReference type="Pfam" id="PF07715"/>
    </source>
</evidence>
<keyword evidence="2 4" id="KW-0472">Membrane</keyword>
<evidence type="ECO:0000256" key="1">
    <source>
        <dbReference type="ARBA" id="ARBA00004442"/>
    </source>
</evidence>
<comment type="similarity">
    <text evidence="4">Belongs to the TonB-dependent receptor family.</text>
</comment>
<dbReference type="SUPFAM" id="SSF56935">
    <property type="entry name" value="Porins"/>
    <property type="match status" value="1"/>
</dbReference>
<feature type="chain" id="PRO_5047001903" evidence="5">
    <location>
        <begin position="27"/>
        <end position="1034"/>
    </location>
</feature>
<keyword evidence="9" id="KW-1185">Reference proteome</keyword>
<evidence type="ECO:0000256" key="3">
    <source>
        <dbReference type="ARBA" id="ARBA00023237"/>
    </source>
</evidence>
<dbReference type="Pfam" id="PF07715">
    <property type="entry name" value="Plug"/>
    <property type="match status" value="1"/>
</dbReference>
<feature type="signal peptide" evidence="5">
    <location>
        <begin position="1"/>
        <end position="26"/>
    </location>
</feature>
<feature type="domain" description="TonB-dependent receptor plug" evidence="7">
    <location>
        <begin position="49"/>
        <end position="160"/>
    </location>
</feature>
<evidence type="ECO:0000313" key="8">
    <source>
        <dbReference type="EMBL" id="GAA0571846.1"/>
    </source>
</evidence>
<reference evidence="8 9" key="1">
    <citation type="journal article" date="2019" name="Int. J. Syst. Evol. Microbiol.">
        <title>The Global Catalogue of Microorganisms (GCM) 10K type strain sequencing project: providing services to taxonomists for standard genome sequencing and annotation.</title>
        <authorList>
            <consortium name="The Broad Institute Genomics Platform"/>
            <consortium name="The Broad Institute Genome Sequencing Center for Infectious Disease"/>
            <person name="Wu L."/>
            <person name="Ma J."/>
        </authorList>
    </citation>
    <scope>NUCLEOTIDE SEQUENCE [LARGE SCALE GENOMIC DNA]</scope>
    <source>
        <strain evidence="8 9">JCM 15089</strain>
    </source>
</reference>
<keyword evidence="8" id="KW-0675">Receptor</keyword>
<gene>
    <name evidence="8" type="ORF">GCM10008942_20700</name>
</gene>
<dbReference type="PANTHER" id="PTHR40980:SF3">
    <property type="entry name" value="TONB-DEPENDENT RECEPTOR-LIKE BETA-BARREL DOMAIN-CONTAINING PROTEIN"/>
    <property type="match status" value="1"/>
</dbReference>
<proteinExistence type="inferred from homology"/>
<dbReference type="PANTHER" id="PTHR40980">
    <property type="entry name" value="PLUG DOMAIN-CONTAINING PROTEIN"/>
    <property type="match status" value="1"/>
</dbReference>
<dbReference type="InterPro" id="IPR036942">
    <property type="entry name" value="Beta-barrel_TonB_sf"/>
</dbReference>
<feature type="domain" description="TonB-dependent receptor-like beta-barrel" evidence="6">
    <location>
        <begin position="482"/>
        <end position="999"/>
    </location>
</feature>
<dbReference type="RefSeq" id="WP_166934227.1">
    <property type="nucleotide sequence ID" value="NZ_BAAADD010000005.1"/>
</dbReference>